<dbReference type="EMBL" id="PZQS01000006">
    <property type="protein sequence ID" value="PVD29219.1"/>
    <property type="molecule type" value="Genomic_DNA"/>
</dbReference>
<evidence type="ECO:0000313" key="6">
    <source>
        <dbReference type="Proteomes" id="UP000245119"/>
    </source>
</evidence>
<dbReference type="STRING" id="400727.A0A2T7P741"/>
<keyword evidence="6" id="KW-1185">Reference proteome</keyword>
<comment type="caution">
    <text evidence="5">The sequence shown here is derived from an EMBL/GenBank/DDBJ whole genome shotgun (WGS) entry which is preliminary data.</text>
</comment>
<comment type="function">
    <text evidence="1">May be a negative regulator of NF-kappa-B and p53-mediated gene transcription.</text>
</comment>
<evidence type="ECO:0000313" key="5">
    <source>
        <dbReference type="EMBL" id="PVD29219.1"/>
    </source>
</evidence>
<dbReference type="InterPro" id="IPR008271">
    <property type="entry name" value="Ser/Thr_kinase_AS"/>
</dbReference>
<feature type="compositionally biased region" description="Low complexity" evidence="3">
    <location>
        <begin position="22"/>
        <end position="39"/>
    </location>
</feature>
<evidence type="ECO:0000259" key="4">
    <source>
        <dbReference type="PROSITE" id="PS50011"/>
    </source>
</evidence>
<dbReference type="InterPro" id="IPR011009">
    <property type="entry name" value="Kinase-like_dom_sf"/>
</dbReference>
<feature type="compositionally biased region" description="Low complexity" evidence="3">
    <location>
        <begin position="1"/>
        <end position="13"/>
    </location>
</feature>
<dbReference type="GO" id="GO:0005524">
    <property type="term" value="F:ATP binding"/>
    <property type="evidence" value="ECO:0007669"/>
    <property type="project" value="InterPro"/>
</dbReference>
<feature type="compositionally biased region" description="Basic and acidic residues" evidence="3">
    <location>
        <begin position="360"/>
        <end position="370"/>
    </location>
</feature>
<feature type="domain" description="Protein kinase" evidence="4">
    <location>
        <begin position="71"/>
        <end position="339"/>
    </location>
</feature>
<dbReference type="PANTHER" id="PTHR22961">
    <property type="entry name" value="SER/THR PROTEIN KINASE-TRB"/>
    <property type="match status" value="1"/>
</dbReference>
<evidence type="ECO:0000256" key="1">
    <source>
        <dbReference type="ARBA" id="ARBA00003412"/>
    </source>
</evidence>
<reference evidence="5 6" key="1">
    <citation type="submission" date="2018-04" db="EMBL/GenBank/DDBJ databases">
        <title>The genome of golden apple snail Pomacea canaliculata provides insight into stress tolerance and invasive adaptation.</title>
        <authorList>
            <person name="Liu C."/>
            <person name="Liu B."/>
            <person name="Ren Y."/>
            <person name="Zhang Y."/>
            <person name="Wang H."/>
            <person name="Li S."/>
            <person name="Jiang F."/>
            <person name="Yin L."/>
            <person name="Zhang G."/>
            <person name="Qian W."/>
            <person name="Fan W."/>
        </authorList>
    </citation>
    <scope>NUCLEOTIDE SEQUENCE [LARGE SCALE GENOMIC DNA]</scope>
    <source>
        <strain evidence="5">SZHN2017</strain>
        <tissue evidence="5">Muscle</tissue>
    </source>
</reference>
<dbReference type="PANTHER" id="PTHR22961:SF16">
    <property type="entry name" value="SERINE_THREONINE-PROTEIN KINASE 40"/>
    <property type="match status" value="1"/>
</dbReference>
<dbReference type="OrthoDB" id="410920at2759"/>
<dbReference type="Proteomes" id="UP000245119">
    <property type="component" value="Linkage Group LG6"/>
</dbReference>
<evidence type="ECO:0000256" key="2">
    <source>
        <dbReference type="ARBA" id="ARBA00016813"/>
    </source>
</evidence>
<dbReference type="InterPro" id="IPR000719">
    <property type="entry name" value="Prot_kinase_dom"/>
</dbReference>
<dbReference type="Pfam" id="PF00069">
    <property type="entry name" value="Pkinase"/>
    <property type="match status" value="2"/>
</dbReference>
<dbReference type="PROSITE" id="PS50011">
    <property type="entry name" value="PROTEIN_KINASE_DOM"/>
    <property type="match status" value="1"/>
</dbReference>
<protein>
    <recommendedName>
        <fullName evidence="2">Serine/threonine-protein kinase 40</fullName>
    </recommendedName>
</protein>
<proteinExistence type="predicted"/>
<dbReference type="PROSITE" id="PS00108">
    <property type="entry name" value="PROTEIN_KINASE_ST"/>
    <property type="match status" value="1"/>
</dbReference>
<feature type="region of interest" description="Disordered" evidence="3">
    <location>
        <begin position="1"/>
        <end position="39"/>
    </location>
</feature>
<sequence>MKRSCSSESQTSSTPRKLPRYPSTKTPTPSTSCSSTSFSDNICTPEPAASAIPHQTFPRIVKRGLKRAGPYLLGPRIGSSPVHSIVQVLARKENTDDFYTLKILTLEEPNRETQDDRQGKMLMHTEYSLLSLLREQDGVVHHYGLFKDEAWEEREVPDQPAMVEQTGRKRKRICLVLDCLLPHDFGTSTSELVNLQHYVIKEKKLSEKEAIVIFYDIVRIVDNLHKKNIVHRDLKLGNMVLDKRTRRVTVTNFWKPYGGKPSDMWALGVVLFTMLYGQFPFYDCVPQELFRKIKSAEYTIPNDGRVSEATKMVICKLLVLDPQARMTAGQVLDTLGAIIAQWKASAFSNPLQMVPDVDDKDSCNDTKPEDTPANGTSDLEKRLFEIQNDVVLEHKAASTMSAVQPPRREAGHPTIHRLNVDAQPLVAADLYVYRALLPRQIANKQ</sequence>
<dbReference type="GO" id="GO:0004672">
    <property type="term" value="F:protein kinase activity"/>
    <property type="evidence" value="ECO:0007669"/>
    <property type="project" value="InterPro"/>
</dbReference>
<dbReference type="Gene3D" id="1.10.510.10">
    <property type="entry name" value="Transferase(Phosphotransferase) domain 1"/>
    <property type="match status" value="2"/>
</dbReference>
<gene>
    <name evidence="5" type="ORF">C0Q70_11816</name>
</gene>
<evidence type="ECO:0000256" key="3">
    <source>
        <dbReference type="SAM" id="MobiDB-lite"/>
    </source>
</evidence>
<dbReference type="SUPFAM" id="SSF56112">
    <property type="entry name" value="Protein kinase-like (PK-like)"/>
    <property type="match status" value="1"/>
</dbReference>
<dbReference type="SMART" id="SM00220">
    <property type="entry name" value="S_TKc"/>
    <property type="match status" value="1"/>
</dbReference>
<organism evidence="5 6">
    <name type="scientific">Pomacea canaliculata</name>
    <name type="common">Golden apple snail</name>
    <dbReference type="NCBI Taxonomy" id="400727"/>
    <lineage>
        <taxon>Eukaryota</taxon>
        <taxon>Metazoa</taxon>
        <taxon>Spiralia</taxon>
        <taxon>Lophotrochozoa</taxon>
        <taxon>Mollusca</taxon>
        <taxon>Gastropoda</taxon>
        <taxon>Caenogastropoda</taxon>
        <taxon>Architaenioglossa</taxon>
        <taxon>Ampullarioidea</taxon>
        <taxon>Ampullariidae</taxon>
        <taxon>Pomacea</taxon>
    </lineage>
</organism>
<accession>A0A2T7P741</accession>
<name>A0A2T7P741_POMCA</name>
<dbReference type="InterPro" id="IPR024104">
    <property type="entry name" value="Tribbles/Ser_Thr_kinase_40"/>
</dbReference>
<dbReference type="AlphaFoldDB" id="A0A2T7P741"/>
<feature type="region of interest" description="Disordered" evidence="3">
    <location>
        <begin position="355"/>
        <end position="376"/>
    </location>
</feature>